<organism evidence="2 3">
    <name type="scientific">Macrosiphum euphorbiae</name>
    <name type="common">potato aphid</name>
    <dbReference type="NCBI Taxonomy" id="13131"/>
    <lineage>
        <taxon>Eukaryota</taxon>
        <taxon>Metazoa</taxon>
        <taxon>Ecdysozoa</taxon>
        <taxon>Arthropoda</taxon>
        <taxon>Hexapoda</taxon>
        <taxon>Insecta</taxon>
        <taxon>Pterygota</taxon>
        <taxon>Neoptera</taxon>
        <taxon>Paraneoptera</taxon>
        <taxon>Hemiptera</taxon>
        <taxon>Sternorrhyncha</taxon>
        <taxon>Aphidomorpha</taxon>
        <taxon>Aphidoidea</taxon>
        <taxon>Aphididae</taxon>
        <taxon>Macrosiphini</taxon>
        <taxon>Macrosiphum</taxon>
    </lineage>
</organism>
<evidence type="ECO:0000313" key="3">
    <source>
        <dbReference type="Proteomes" id="UP001160148"/>
    </source>
</evidence>
<evidence type="ECO:0000256" key="1">
    <source>
        <dbReference type="SAM" id="MobiDB-lite"/>
    </source>
</evidence>
<proteinExistence type="predicted"/>
<keyword evidence="3" id="KW-1185">Reference proteome</keyword>
<comment type="caution">
    <text evidence="2">The sequence shown here is derived from an EMBL/GenBank/DDBJ whole genome shotgun (WGS) entry which is preliminary data.</text>
</comment>
<dbReference type="AlphaFoldDB" id="A0AAV0Y1F6"/>
<gene>
    <name evidence="2" type="ORF">MEUPH1_LOCUS28354</name>
</gene>
<feature type="region of interest" description="Disordered" evidence="1">
    <location>
        <begin position="1"/>
        <end position="61"/>
    </location>
</feature>
<feature type="compositionally biased region" description="Low complexity" evidence="1">
    <location>
        <begin position="41"/>
        <end position="52"/>
    </location>
</feature>
<dbReference type="EMBL" id="CARXXK010001250">
    <property type="protein sequence ID" value="CAI6374764.1"/>
    <property type="molecule type" value="Genomic_DNA"/>
</dbReference>
<evidence type="ECO:0000313" key="2">
    <source>
        <dbReference type="EMBL" id="CAI6374764.1"/>
    </source>
</evidence>
<accession>A0AAV0Y1F6</accession>
<reference evidence="2 3" key="1">
    <citation type="submission" date="2023-01" db="EMBL/GenBank/DDBJ databases">
        <authorList>
            <person name="Whitehead M."/>
        </authorList>
    </citation>
    <scope>NUCLEOTIDE SEQUENCE [LARGE SCALE GENOMIC DNA]</scope>
</reference>
<name>A0AAV0Y1F6_9HEMI</name>
<feature type="compositionally biased region" description="Polar residues" evidence="1">
    <location>
        <begin position="1"/>
        <end position="10"/>
    </location>
</feature>
<dbReference type="Proteomes" id="UP001160148">
    <property type="component" value="Unassembled WGS sequence"/>
</dbReference>
<protein>
    <submittedName>
        <fullName evidence="2">Uncharacterized protein</fullName>
    </submittedName>
</protein>
<sequence>MSGNGPSSSPDAVRSLFEQRSPDVPDRRRRPSAVEPMTTNSAAAASAAAAAANDGGSQSETVSGRPVFIYEYYESCYFPLPLEDRLRVKHGPKRRNRGFKVKIFKNGRFDDPCDAAAADTCDRGMRLVRSRIEKLYDEGFTHIVNMPGSFDYVCRIARLYNITVCDTRMKNQTIKRYSEYTSRRQAIATVDV</sequence>